<dbReference type="InterPro" id="IPR015188">
    <property type="entry name" value="BRCA2_OB_3"/>
</dbReference>
<evidence type="ECO:0000256" key="3">
    <source>
        <dbReference type="ARBA" id="ARBA00023125"/>
    </source>
</evidence>
<feature type="compositionally biased region" description="Polar residues" evidence="6">
    <location>
        <begin position="454"/>
        <end position="481"/>
    </location>
</feature>
<evidence type="ECO:0000259" key="9">
    <source>
        <dbReference type="Pfam" id="PF09169"/>
    </source>
</evidence>
<proteinExistence type="predicted"/>
<feature type="compositionally biased region" description="Polar residues" evidence="6">
    <location>
        <begin position="1523"/>
        <end position="1535"/>
    </location>
</feature>
<dbReference type="GO" id="GO:0005634">
    <property type="term" value="C:nucleus"/>
    <property type="evidence" value="ECO:0007669"/>
    <property type="project" value="TreeGrafter"/>
</dbReference>
<dbReference type="InterPro" id="IPR015187">
    <property type="entry name" value="BRCA2_OB_1"/>
</dbReference>
<feature type="region of interest" description="Disordered" evidence="6">
    <location>
        <begin position="2082"/>
        <end position="2101"/>
    </location>
</feature>
<dbReference type="EMBL" id="JARQWQ010000142">
    <property type="protein sequence ID" value="KAK2548610.1"/>
    <property type="molecule type" value="Genomic_DNA"/>
</dbReference>
<dbReference type="GO" id="GO:0003677">
    <property type="term" value="F:DNA binding"/>
    <property type="evidence" value="ECO:0007669"/>
    <property type="project" value="UniProtKB-KW"/>
</dbReference>
<dbReference type="Pfam" id="PF09169">
    <property type="entry name" value="BRCA-2_helical"/>
    <property type="match status" value="1"/>
</dbReference>
<evidence type="ECO:0000259" key="7">
    <source>
        <dbReference type="Pfam" id="PF09103"/>
    </source>
</evidence>
<feature type="region of interest" description="Disordered" evidence="6">
    <location>
        <begin position="266"/>
        <end position="306"/>
    </location>
</feature>
<feature type="compositionally biased region" description="Polar residues" evidence="6">
    <location>
        <begin position="804"/>
        <end position="815"/>
    </location>
</feature>
<dbReference type="Gene3D" id="2.40.50.140">
    <property type="entry name" value="Nucleic acid-binding proteins"/>
    <property type="match status" value="3"/>
</dbReference>
<dbReference type="InterPro" id="IPR012340">
    <property type="entry name" value="NA-bd_OB-fold"/>
</dbReference>
<dbReference type="SUPFAM" id="SSF50249">
    <property type="entry name" value="Nucleic acid-binding proteins"/>
    <property type="match status" value="3"/>
</dbReference>
<feature type="region of interest" description="Disordered" evidence="6">
    <location>
        <begin position="1516"/>
        <end position="1547"/>
    </location>
</feature>
<name>A0AAD9PT66_ACRCE</name>
<evidence type="ECO:0000313" key="10">
    <source>
        <dbReference type="EMBL" id="KAK2548610.1"/>
    </source>
</evidence>
<dbReference type="PANTHER" id="PTHR11289">
    <property type="entry name" value="BREAST CANCER TYPE 2 SUSCEPTIBILITY PROTEIN BRCA2"/>
    <property type="match status" value="1"/>
</dbReference>
<feature type="domain" description="BRCA2 OB1" evidence="7">
    <location>
        <begin position="2506"/>
        <end position="2642"/>
    </location>
</feature>
<feature type="domain" description="BRCA2 OB3" evidence="8">
    <location>
        <begin position="2873"/>
        <end position="3016"/>
    </location>
</feature>
<reference evidence="10" key="1">
    <citation type="journal article" date="2023" name="G3 (Bethesda)">
        <title>Whole genome assembly and annotation of the endangered Caribbean coral Acropora cervicornis.</title>
        <authorList>
            <person name="Selwyn J.D."/>
            <person name="Vollmer S.V."/>
        </authorList>
    </citation>
    <scope>NUCLEOTIDE SEQUENCE</scope>
    <source>
        <strain evidence="10">K2</strain>
    </source>
</reference>
<feature type="region of interest" description="Disordered" evidence="6">
    <location>
        <begin position="3122"/>
        <end position="3161"/>
    </location>
</feature>
<dbReference type="SUPFAM" id="SSF81872">
    <property type="entry name" value="BRCA2 helical domain"/>
    <property type="match status" value="1"/>
</dbReference>
<feature type="compositionally biased region" description="Basic and acidic residues" evidence="6">
    <location>
        <begin position="488"/>
        <end position="501"/>
    </location>
</feature>
<gene>
    <name evidence="10" type="ORF">P5673_031133</name>
</gene>
<evidence type="ECO:0000256" key="5">
    <source>
        <dbReference type="ARBA" id="ARBA00023204"/>
    </source>
</evidence>
<dbReference type="Pfam" id="PF21318">
    <property type="entry name" value="BRCA2DBD_OB2"/>
    <property type="match status" value="1"/>
</dbReference>
<dbReference type="InterPro" id="IPR015252">
    <property type="entry name" value="BRCA2_hlx"/>
</dbReference>
<dbReference type="SUPFAM" id="SSF81878">
    <property type="entry name" value="BRCA2 tower domain"/>
    <property type="match status" value="1"/>
</dbReference>
<dbReference type="InterPro" id="IPR036315">
    <property type="entry name" value="BRCA2_hlx_sf"/>
</dbReference>
<dbReference type="GO" id="GO:0006355">
    <property type="term" value="P:regulation of DNA-templated transcription"/>
    <property type="evidence" value="ECO:0007669"/>
    <property type="project" value="TreeGrafter"/>
</dbReference>
<comment type="caution">
    <text evidence="10">The sequence shown here is derived from an EMBL/GenBank/DDBJ whole genome shotgun (WGS) entry which is preliminary data.</text>
</comment>
<dbReference type="Pfam" id="PF00634">
    <property type="entry name" value="BRCA2"/>
    <property type="match status" value="5"/>
</dbReference>
<evidence type="ECO:0000256" key="2">
    <source>
        <dbReference type="ARBA" id="ARBA00022763"/>
    </source>
</evidence>
<dbReference type="InterPro" id="IPR015525">
    <property type="entry name" value="BRCA2"/>
</dbReference>
<evidence type="ECO:0000313" key="11">
    <source>
        <dbReference type="Proteomes" id="UP001249851"/>
    </source>
</evidence>
<dbReference type="Gene3D" id="6.10.70.10">
    <property type="match status" value="1"/>
</dbReference>
<keyword evidence="11" id="KW-1185">Reference proteome</keyword>
<feature type="compositionally biased region" description="Basic and acidic residues" evidence="6">
    <location>
        <begin position="95"/>
        <end position="105"/>
    </location>
</feature>
<dbReference type="GO" id="GO:0000724">
    <property type="term" value="P:double-strand break repair via homologous recombination"/>
    <property type="evidence" value="ECO:0007669"/>
    <property type="project" value="InterPro"/>
</dbReference>
<reference evidence="10" key="2">
    <citation type="journal article" date="2023" name="Science">
        <title>Genomic signatures of disease resistance in endangered staghorn corals.</title>
        <authorList>
            <person name="Vollmer S.V."/>
            <person name="Selwyn J.D."/>
            <person name="Despard B.A."/>
            <person name="Roesel C.L."/>
        </authorList>
    </citation>
    <scope>NUCLEOTIDE SEQUENCE</scope>
    <source>
        <strain evidence="10">K2</strain>
    </source>
</reference>
<dbReference type="InterPro" id="IPR002093">
    <property type="entry name" value="BRCA2_repeat"/>
</dbReference>
<feature type="region of interest" description="Disordered" evidence="6">
    <location>
        <begin position="2301"/>
        <end position="2360"/>
    </location>
</feature>
<feature type="region of interest" description="Disordered" evidence="6">
    <location>
        <begin position="770"/>
        <end position="815"/>
    </location>
</feature>
<dbReference type="CDD" id="cd04493">
    <property type="entry name" value="BRCA2DBD_OB1"/>
    <property type="match status" value="1"/>
</dbReference>
<evidence type="ECO:0000256" key="6">
    <source>
        <dbReference type="SAM" id="MobiDB-lite"/>
    </source>
</evidence>
<sequence>MEPFIQLNSSKKCPRKYSTSKVTSLVDKKKVSELFWIDLLEAKCAEGLGEVSENLLNDQNLTSEDFFDNQHISERDNTLHVQDNHAGSSNFLTNRKTDNRQEFKTPDASKRFQKIIETPCLPDCEHKRTDSQLTCDVKTRALQGSPISFRFLFTPATLHSHSSADDWHNKASKTPDALAEIMSKILFFSSTICTPHDSVQCLGIAVCIIFIFSEFIECKQTKEIKVYGNFHTFQKIWLEEIFNHYLIKLSRDFVSVTPPAKHVNKDQRRSSLSFPLAESDDDEWSESMATPPLKITRPNADSDGTNKDVEDAVVKFKEDGCQPTSKRIARVLFSGSASNKSAELLDLSLDDAMTSCQVLDPLKSIDVDRETIQQEEDEEDACLNDEFILENSCYCSSKFEDDDQPDNVATDSVKTSQSVIEFENTKAGSILKTASISLDRTLRPMESEPLFDPSLSNLPLSGNFQSPSSRTPPKALAQSTPKPTPSRVVEKELGGLMDTKDSGTSICKTYDSRKSEPGSSLSPDSPLPDLAFSGVTEVEVAINDITENTVSTQLKQGPETTKKTPNEEIRETEITRIPVKEATESKPDVAMSCAKVIKKHSFFKTPVLRRSLGTKRSYQPSPIHEDITKRFKAERTIVVTNGNSVNSKAKEGASYDDGETIHVEMAICNENCFEEGSSGSKGEKEGKRCEERNKWKKKGYDGVLFDMDSLSQFPIDCVLSPPSLKCSSVFPDVNSSLSVEQHNVNVANKAPKKEIQRNVETDELLSDFCEDDKTAKKETSPEEKDTFGEPLSFSERNRNPLPPNSTQVNPPSEGQNTVVTLANYVIGPQGISKECDPGIEKFVKSFLCQECDPSKVDLNSIFSQQGETNGSRTGRTGTVGVSGIQNKSVSLEINGFDRSKASKVSKLSMDMGNNDYISEFVGFHTASGKRVSVSSDALQKAKVAIEEMEVSFGPNEVSSNGQVQHPGEEIRMSDHSIKQACKSDVDFQINRNCQDRTEYEGQPEKSESITTVEDKLADVISERHKVPVNLCEKDMASFMAGSKFKVKTNHDLESKQSEKLARPGTNLDRKVRTSVHTACCDSHTNDDTAFLNASDVERKPRAVDDSLLEDLLNDCKRKRRDSLEVIMNKRDEGMSEFFEEGQRANPGAEVDVFSTVVYELEGLERTDEVATGKQFNDLSFKNGCDSVSKTEKTVNDENISKQEDGNDYQSISLRKGLRTASRKVSKVPGDSAHWARGALKMIDGKRFDDGKSNLQSSNAESEEESLTLKGIWKVCETESADSQPKKVSNSFAGFQTAGGTKVSISEESLKAGQDIMRRLTEDVSSLSCVDVRRFDSEKTLSLPKGPSEADALGRGEGKSIKLTDGATEIDSTVFAECLNADVNYLNPERFGFQTASGKRVILSNEALKRGGVIMDQIDKSLHAQSEEEMASSLSSSSHFCGFQTAAGRSVETSKGSVDGGESILREIEKSPSGGIPQETISVAKCVVAGLNNEIEERVSVHQQSFGKRKAIMPLVKKKHATESQKNAPSPSSGPGFQTAAGRSVEMSKESLQKGAALMEQIDKSLNLSNVGGFTVCATGSQRSSEQNVKPAKNSWTVGLELEEREEVRSTNSCSASAFEGFRTANGSLLKGAAILQQIDASLSETKENGRSGLCEATCVVKFQSERDQSLKLWKVPLKEKKQMVEQTDNSLCKEENGSDSCNSAGFLGFQTAGGRHVRLSRESILKGAALMKQVDESLEKNETSFNSEPCAVTGATIFQTAAGNCVKLSKESLAKGTAIMKQIDISLQETFDSCSASGIGSFQTARSQSVKLSRESLEKGATIVGGIGNISSCRDNKERVTSNSIFPGFKTARGHSVNLSEESLSKGAEIMRQIDSRLMESKGKDDSVSCSATSFTRFPITCNQSVKPPTESSPPKEARFEHYTDTSLVNADNYLSPTFSGFQTASGRTVNISESALAKGKEILADTDRQINSLSVSNETMDSGWHTDVSKVKSSFGVSEAVVQERQVHGKNTQVLLEGDRGELTFEGFFTAGGFKVSVSEQALGTARKLLLETNNNLDGSRREQGTPLRETASPLAYMEIRGRTTPDPETNKNDSGDDKVSREILESSKALMADESFMHVTEYLPGKLERSDTRIASFSLERQISRYHPDAASVSKSALPRRHSTPLHCSEEVVSSKPVLTRNVMKPCTTTPSGILHDRRLRSFHIPLRPRQSSFEQTYGLDSTSPTSNRKLKPLQALTPGCLQAKKDSLPRTSTPVNPIASRRGTHSPRPPFVTPYRRQQTCKDVSPLALCNTSASLPVGEPSEGGLLATAEPSPKKPRLSGASNCAFNTTSTPGGGHKTDTRTKPQPGFLSQVRRRGQRTRLKEFIGNALPGGFSVDELKKLGVPQELLSVTSSNAASFQFIASRYFSDSALHSKEGVRTEDGGILHIEENGKIGLEDIQRALFSTPGVDKDLISEEWVTNHYKWLVWKLAAMEVSFPSHFAGRCLTPDWVLCQLKYRYDREKVMERDDVASRTMVLCVSSVSLSNDKLTENHVPEESTNQRDNGDKKLAKKNTELVSCAVIELTDGWYSIRGLLDKPLTRLLKDKRLVVGQKLCIYGAELVGSDQAVSPLEAPSSLMLRLHANSTRRARWDAKLGFHRRTRAFPLPLATLFGDGGFTGCVDVIVLRQYPVQEREAKRFEEDCQRRREKLFIKIQEERSARFRRRSFPWNDVKALNDGKEIYEALTQFSDPEALKEYLDERQIRALEVYQQLMQEKKCAELQSKFERVWKEQTEEGQLQRNVVPLLKVRITDYSRKSQEKQNALLSIWRPSEEIMQLLNEGSRLRIYHLSSAGVRIRHGRSELQLSASRSTRYEALRSDRDVLRDSYLPRQTCSFHDLRHRGLSLQYSEVDIVGLVVFCSPLSSFSSSSSSLQTVYLSDKENNLVAVKFWGGLKVFAVDDLIKPRCFICCSNLTVLPEDHLSQCPSLTFSELSSLTQKPREIHLRNALQNLQKNIPNLDEFMTGIQEALASVLRPHRSSQHADVQVNTVRMYGKSKYMAPTCCVHKCTSSNSLTVQLEYANKENYSTCDDTNANSTEDTVCNNKQGQTQRPLASNCESQSALTMPGSYSNRQAKHKLLDHIADPPPLAPLPSPIPASVRREFQRPKRGGSSVKLPLEQ</sequence>
<feature type="compositionally biased region" description="Basic and acidic residues" evidence="6">
    <location>
        <begin position="771"/>
        <end position="787"/>
    </location>
</feature>
<keyword evidence="5" id="KW-0234">DNA repair</keyword>
<dbReference type="Pfam" id="PF09103">
    <property type="entry name" value="BRCA-2_OB1"/>
    <property type="match status" value="1"/>
</dbReference>
<dbReference type="PROSITE" id="PS50138">
    <property type="entry name" value="BRCA2_REPEAT"/>
    <property type="match status" value="9"/>
</dbReference>
<evidence type="ECO:0000256" key="1">
    <source>
        <dbReference type="ARBA" id="ARBA00022737"/>
    </source>
</evidence>
<evidence type="ECO:0000256" key="4">
    <source>
        <dbReference type="ARBA" id="ARBA00023172"/>
    </source>
</evidence>
<feature type="region of interest" description="Disordered" evidence="6">
    <location>
        <begin position="83"/>
        <end position="105"/>
    </location>
</feature>
<dbReference type="Proteomes" id="UP001249851">
    <property type="component" value="Unassembled WGS sequence"/>
</dbReference>
<keyword evidence="3" id="KW-0238">DNA-binding</keyword>
<protein>
    <submittedName>
        <fullName evidence="10">Breast cancer type 2 susceptibility protein</fullName>
    </submittedName>
</protein>
<keyword evidence="2" id="KW-0227">DNA damage</keyword>
<feature type="region of interest" description="Disordered" evidence="6">
    <location>
        <begin position="2247"/>
        <end position="2275"/>
    </location>
</feature>
<evidence type="ECO:0000259" key="8">
    <source>
        <dbReference type="Pfam" id="PF09104"/>
    </source>
</evidence>
<organism evidence="10 11">
    <name type="scientific">Acropora cervicornis</name>
    <name type="common">Staghorn coral</name>
    <dbReference type="NCBI Taxonomy" id="6130"/>
    <lineage>
        <taxon>Eukaryota</taxon>
        <taxon>Metazoa</taxon>
        <taxon>Cnidaria</taxon>
        <taxon>Anthozoa</taxon>
        <taxon>Hexacorallia</taxon>
        <taxon>Scleractinia</taxon>
        <taxon>Astrocoeniina</taxon>
        <taxon>Acroporidae</taxon>
        <taxon>Acropora</taxon>
    </lineage>
</organism>
<feature type="domain" description="Breast cancer type 2 susceptibility protein helical" evidence="9">
    <location>
        <begin position="2341"/>
        <end position="2505"/>
    </location>
</feature>
<dbReference type="PANTHER" id="PTHR11289:SF0">
    <property type="entry name" value="BREAST CANCER TYPE 2 SUSCEPTIBILITY PROTEIN"/>
    <property type="match status" value="1"/>
</dbReference>
<keyword evidence="1" id="KW-0677">Repeat</keyword>
<feature type="compositionally biased region" description="Polar residues" evidence="6">
    <location>
        <begin position="83"/>
        <end position="94"/>
    </location>
</feature>
<dbReference type="Pfam" id="PF09104">
    <property type="entry name" value="BRCA-2_OB3"/>
    <property type="match status" value="1"/>
</dbReference>
<accession>A0AAD9PT66</accession>
<feature type="region of interest" description="Disordered" evidence="6">
    <location>
        <begin position="447"/>
        <end position="527"/>
    </location>
</feature>
<keyword evidence="4" id="KW-0233">DNA recombination</keyword>
<feature type="compositionally biased region" description="Polar residues" evidence="6">
    <location>
        <begin position="2324"/>
        <end position="2335"/>
    </location>
</feature>
<feature type="compositionally biased region" description="Pro residues" evidence="6">
    <location>
        <begin position="3126"/>
        <end position="3137"/>
    </location>
</feature>